<dbReference type="Gene3D" id="3.40.50.10140">
    <property type="entry name" value="Toll/interleukin-1 receptor homology (TIR) domain"/>
    <property type="match status" value="1"/>
</dbReference>
<dbReference type="InterPro" id="IPR000157">
    <property type="entry name" value="TIR_dom"/>
</dbReference>
<comment type="similarity">
    <text evidence="5">Belongs to the Rap family.</text>
</comment>
<dbReference type="Pfam" id="PF13424">
    <property type="entry name" value="TPR_12"/>
    <property type="match status" value="2"/>
</dbReference>
<dbReference type="Pfam" id="PF13676">
    <property type="entry name" value="TIR_2"/>
    <property type="match status" value="1"/>
</dbReference>
<dbReference type="PANTHER" id="PTHR46630">
    <property type="entry name" value="TETRATRICOPEPTIDE REPEAT PROTEIN 29"/>
    <property type="match status" value="1"/>
</dbReference>
<proteinExistence type="inferred from homology"/>
<dbReference type="PROSITE" id="PS50104">
    <property type="entry name" value="TIR"/>
    <property type="match status" value="1"/>
</dbReference>
<dbReference type="SUPFAM" id="SSF48452">
    <property type="entry name" value="TPR-like"/>
    <property type="match status" value="4"/>
</dbReference>
<evidence type="ECO:0000256" key="5">
    <source>
        <dbReference type="ARBA" id="ARBA00038253"/>
    </source>
</evidence>
<protein>
    <submittedName>
        <fullName evidence="8">Tetratricopeptide repeat protein</fullName>
    </submittedName>
</protein>
<evidence type="ECO:0000256" key="2">
    <source>
        <dbReference type="ARBA" id="ARBA00022490"/>
    </source>
</evidence>
<dbReference type="EMBL" id="CP036281">
    <property type="protein sequence ID" value="QDU80756.1"/>
    <property type="molecule type" value="Genomic_DNA"/>
</dbReference>
<dbReference type="SMART" id="SM00028">
    <property type="entry name" value="TPR"/>
    <property type="match status" value="7"/>
</dbReference>
<sequence length="1139" mass="130738">MEMKKTEFRFDVALSFAGQDRPYVEAVARAMQSLGLQVFYDQDHHAHLWGKNRTEYEKIYGPDSAYVVPMISKHYTEREWTQWEFETAKREAKKREDDFILPIRIDDTRQIGLTDDHNYLGADDFTPKEIAQALKTKLDTRFIRKRKIDRSQKVGMTVLTAAAREALGIIIAAPIPMTASHLKGLFPDIDWPKHIRRLKQLKLINADGLVDSPKHVVASFTDELAKLESRWVIRLEELQDHVDCALFLSLLYIKQERIDDAVLLVADATLATESDRWMPFCISILNALNNNLLRKMQPETRMKFFHAFGHCLSASCQFGEARAQFEKLRRIAVRRKDPESVGLALLNIGTNYHKQGDIESAIRFYERTRDHAKRHELTMLASHVAGNMGQIEVEIEPERGIELLRESIKLKKKCNDEIGIAGSTQVLAQAFAELGDFDSAIRYYDEAEAITQNLQLAHLETLLLNNKGNTLFEAGKRSEALRVFKKAKRLAYKEGFDELLVRATEGISRVLYSMGKLDEAKLRMEELLELATKTELFEFVMTAHHGLWAANTRLGDYEDGSRHFQALTRLARKRKAEHWLIRGLVDKSRPIQDGNFIEADLKTLKEMITKEARRKNKTATAALWFKLAQICVPNDISAATDALHKCIVCCEDEKELVETLLEAYELLYTLYWDLSGQFEDAIEILDSIVRVAKRHSSVEIELAAINQKGVCLQALSRGREALQHHKRVSELARKQKLPWLVVKSLQNLAECHLRLGDTNAALRVFKKARIVAAESGDEASVIQIDHGRALTLVNTQEFDEATVLFKECRARSLRMELWSEYVRACEAIANLSWTRGRKKTAVKLYEKALSECDARDVVEWKAQIAFNLSQLLRLLGDFRKAHKVLSHNIDLVDDVFLLSEFHSTLAELCEETNQLDDAREHWQIAVQSSENVGDEDEIVYCRSGYAKFERRHGDQKRTIRELDELLKGKLSTEDRGIILKQLFKTLLERKSEKRAESIFLTAQDHLQKYELKEQLIDLYMAAFDHNWIGNRESRFNALQAYVAAFLTAAADTKVEEQLGDIMGRTLLKLTQLETAPSLTQLEWLTSRLENWLTEQLGEAELISTLMHPVRYAEKLIPFNKNPVRFLEEHARLFAEFTGE</sequence>
<evidence type="ECO:0000256" key="4">
    <source>
        <dbReference type="ARBA" id="ARBA00022803"/>
    </source>
</evidence>
<comment type="subcellular location">
    <subcellularLocation>
        <location evidence="1">Cytoplasm</location>
    </subcellularLocation>
</comment>
<dbReference type="SMART" id="SM00255">
    <property type="entry name" value="TIR"/>
    <property type="match status" value="1"/>
</dbReference>
<evidence type="ECO:0000313" key="9">
    <source>
        <dbReference type="Proteomes" id="UP000317178"/>
    </source>
</evidence>
<reference evidence="8 9" key="1">
    <citation type="submission" date="2019-02" db="EMBL/GenBank/DDBJ databases">
        <title>Deep-cultivation of Planctomycetes and their phenomic and genomic characterization uncovers novel biology.</title>
        <authorList>
            <person name="Wiegand S."/>
            <person name="Jogler M."/>
            <person name="Boedeker C."/>
            <person name="Pinto D."/>
            <person name="Vollmers J."/>
            <person name="Rivas-Marin E."/>
            <person name="Kohn T."/>
            <person name="Peeters S.H."/>
            <person name="Heuer A."/>
            <person name="Rast P."/>
            <person name="Oberbeckmann S."/>
            <person name="Bunk B."/>
            <person name="Jeske O."/>
            <person name="Meyerdierks A."/>
            <person name="Storesund J.E."/>
            <person name="Kallscheuer N."/>
            <person name="Luecker S."/>
            <person name="Lage O.M."/>
            <person name="Pohl T."/>
            <person name="Merkel B.J."/>
            <person name="Hornburger P."/>
            <person name="Mueller R.-W."/>
            <person name="Bruemmer F."/>
            <person name="Labrenz M."/>
            <person name="Spormann A.M."/>
            <person name="Op den Camp H."/>
            <person name="Overmann J."/>
            <person name="Amann R."/>
            <person name="Jetten M.S.M."/>
            <person name="Mascher T."/>
            <person name="Medema M.H."/>
            <person name="Devos D.P."/>
            <person name="Kaster A.-K."/>
            <person name="Ovreas L."/>
            <person name="Rohde M."/>
            <person name="Galperin M.Y."/>
            <person name="Jogler C."/>
        </authorList>
    </citation>
    <scope>NUCLEOTIDE SEQUENCE [LARGE SCALE GENOMIC DNA]</scope>
    <source>
        <strain evidence="8 9">Pla110</strain>
    </source>
</reference>
<dbReference type="InterPro" id="IPR019734">
    <property type="entry name" value="TPR_rpt"/>
</dbReference>
<feature type="domain" description="TIR" evidence="7">
    <location>
        <begin position="8"/>
        <end position="138"/>
    </location>
</feature>
<dbReference type="GO" id="GO:0005737">
    <property type="term" value="C:cytoplasm"/>
    <property type="evidence" value="ECO:0007669"/>
    <property type="project" value="UniProtKB-SubCell"/>
</dbReference>
<dbReference type="KEGG" id="plon:Pla110_24890"/>
<dbReference type="PANTHER" id="PTHR46630:SF1">
    <property type="entry name" value="TETRATRICOPEPTIDE REPEAT PROTEIN 29"/>
    <property type="match status" value="1"/>
</dbReference>
<dbReference type="InterPro" id="IPR035897">
    <property type="entry name" value="Toll_tir_struct_dom_sf"/>
</dbReference>
<dbReference type="PROSITE" id="PS50005">
    <property type="entry name" value="TPR"/>
    <property type="match status" value="1"/>
</dbReference>
<feature type="repeat" description="TPR" evidence="6">
    <location>
        <begin position="342"/>
        <end position="375"/>
    </location>
</feature>
<evidence type="ECO:0000313" key="8">
    <source>
        <dbReference type="EMBL" id="QDU80756.1"/>
    </source>
</evidence>
<dbReference type="GO" id="GO:0007165">
    <property type="term" value="P:signal transduction"/>
    <property type="evidence" value="ECO:0007669"/>
    <property type="project" value="InterPro"/>
</dbReference>
<keyword evidence="2" id="KW-0963">Cytoplasm</keyword>
<dbReference type="InterPro" id="IPR011990">
    <property type="entry name" value="TPR-like_helical_dom_sf"/>
</dbReference>
<dbReference type="Gene3D" id="1.25.40.10">
    <property type="entry name" value="Tetratricopeptide repeat domain"/>
    <property type="match status" value="4"/>
</dbReference>
<dbReference type="InterPro" id="IPR051476">
    <property type="entry name" value="Bac_ResReg_Asp_Phosphatase"/>
</dbReference>
<keyword evidence="3" id="KW-0677">Repeat</keyword>
<evidence type="ECO:0000256" key="3">
    <source>
        <dbReference type="ARBA" id="ARBA00022737"/>
    </source>
</evidence>
<dbReference type="SUPFAM" id="SSF52200">
    <property type="entry name" value="Toll/Interleukin receptor TIR domain"/>
    <property type="match status" value="1"/>
</dbReference>
<name>A0A518CNF3_9PLAN</name>
<gene>
    <name evidence="8" type="ORF">Pla110_24890</name>
</gene>
<keyword evidence="4 6" id="KW-0802">TPR repeat</keyword>
<keyword evidence="9" id="KW-1185">Reference proteome</keyword>
<dbReference type="Proteomes" id="UP000317178">
    <property type="component" value="Chromosome"/>
</dbReference>
<evidence type="ECO:0000256" key="1">
    <source>
        <dbReference type="ARBA" id="ARBA00004496"/>
    </source>
</evidence>
<dbReference type="AlphaFoldDB" id="A0A518CNF3"/>
<dbReference type="OrthoDB" id="221407at2"/>
<evidence type="ECO:0000256" key="6">
    <source>
        <dbReference type="PROSITE-ProRule" id="PRU00339"/>
    </source>
</evidence>
<accession>A0A518CNF3</accession>
<evidence type="ECO:0000259" key="7">
    <source>
        <dbReference type="PROSITE" id="PS50104"/>
    </source>
</evidence>
<organism evidence="8 9">
    <name type="scientific">Polystyrenella longa</name>
    <dbReference type="NCBI Taxonomy" id="2528007"/>
    <lineage>
        <taxon>Bacteria</taxon>
        <taxon>Pseudomonadati</taxon>
        <taxon>Planctomycetota</taxon>
        <taxon>Planctomycetia</taxon>
        <taxon>Planctomycetales</taxon>
        <taxon>Planctomycetaceae</taxon>
        <taxon>Polystyrenella</taxon>
    </lineage>
</organism>